<evidence type="ECO:0000313" key="3">
    <source>
        <dbReference type="Proteomes" id="UP001178507"/>
    </source>
</evidence>
<organism evidence="2 3">
    <name type="scientific">Effrenium voratum</name>
    <dbReference type="NCBI Taxonomy" id="2562239"/>
    <lineage>
        <taxon>Eukaryota</taxon>
        <taxon>Sar</taxon>
        <taxon>Alveolata</taxon>
        <taxon>Dinophyceae</taxon>
        <taxon>Suessiales</taxon>
        <taxon>Symbiodiniaceae</taxon>
        <taxon>Effrenium</taxon>
    </lineage>
</organism>
<proteinExistence type="predicted"/>
<keyword evidence="1" id="KW-0732">Signal</keyword>
<evidence type="ECO:0000313" key="2">
    <source>
        <dbReference type="EMBL" id="CAJ1396599.1"/>
    </source>
</evidence>
<sequence length="616" mass="68731">MHGAEGLALLALKIGLALLLGEGSPPRTRLGDEEFAIAPRAARATAPAPDLVEPAPAPAPALAPLTWQLCAEQFQSCECAGRMRWGTPSKYQIFEPKNEPWPCDFNTLGDPAPGENKVCECEEAVEVPTGLEWVFCASQFMLCDCPGRIRWGNARRWKLVQPASPNGSLSCSTQLGDPAPGDAGKHCECELDPTAPFYASVSPAVRENPREPLVSCEILAQAQDRSVWDQKQWQAVRGLCEASDADVHAAGPDSLGVEDLRRMAEAWLDEGCEQNYRRLYKDGWLEEAFVNFIGSSPSGTKWARINEQLIRSVHLFSTRPVVVVHFGMVRPAEWDPSKYPRLVVLHAAPFPTSVFRRFDLNKFRSLLVARVKTGVQLDADQFVAPGVDRLFALARQEGSEDYPLPILPVHFLRNEELPMFPGQNGGFTMSGGQSHVFDRYCKEGKCKVSTRWGHAHPTWTFWSLPFLGTWLRRHLRDETLPESQGKVALRVTHIDVDEDLLNIGTWEEEGYKQWCKYDVMDPSDFERLLSNRPKGHCKPKGPPPIVEDPVFHPEGAAVVFLTAHHAVEPEVSSKLIDQLASKAKAKELPGPVYFKGCFYQDGEELRREHPKVKCLI</sequence>
<reference evidence="2" key="1">
    <citation type="submission" date="2023-08" db="EMBL/GenBank/DDBJ databases">
        <authorList>
            <person name="Chen Y."/>
            <person name="Shah S."/>
            <person name="Dougan E. K."/>
            <person name="Thang M."/>
            <person name="Chan C."/>
        </authorList>
    </citation>
    <scope>NUCLEOTIDE SEQUENCE</scope>
</reference>
<feature type="signal peptide" evidence="1">
    <location>
        <begin position="1"/>
        <end position="23"/>
    </location>
</feature>
<gene>
    <name evidence="2" type="ORF">EVOR1521_LOCUS20798</name>
</gene>
<evidence type="ECO:0000256" key="1">
    <source>
        <dbReference type="SAM" id="SignalP"/>
    </source>
</evidence>
<feature type="chain" id="PRO_5041435626" evidence="1">
    <location>
        <begin position="24"/>
        <end position="616"/>
    </location>
</feature>
<name>A0AA36IZY3_9DINO</name>
<protein>
    <submittedName>
        <fullName evidence="2">Uncharacterized protein</fullName>
    </submittedName>
</protein>
<dbReference type="Proteomes" id="UP001178507">
    <property type="component" value="Unassembled WGS sequence"/>
</dbReference>
<dbReference type="EMBL" id="CAUJNA010003237">
    <property type="protein sequence ID" value="CAJ1396599.1"/>
    <property type="molecule type" value="Genomic_DNA"/>
</dbReference>
<keyword evidence="3" id="KW-1185">Reference proteome</keyword>
<accession>A0AA36IZY3</accession>
<dbReference type="AlphaFoldDB" id="A0AA36IZY3"/>
<comment type="caution">
    <text evidence="2">The sequence shown here is derived from an EMBL/GenBank/DDBJ whole genome shotgun (WGS) entry which is preliminary data.</text>
</comment>